<accession>A0A0F9LKD0</accession>
<organism evidence="2">
    <name type="scientific">marine sediment metagenome</name>
    <dbReference type="NCBI Taxonomy" id="412755"/>
    <lineage>
        <taxon>unclassified sequences</taxon>
        <taxon>metagenomes</taxon>
        <taxon>ecological metagenomes</taxon>
    </lineage>
</organism>
<dbReference type="EMBL" id="LAZR01010851">
    <property type="protein sequence ID" value="KKM64695.1"/>
    <property type="molecule type" value="Genomic_DNA"/>
</dbReference>
<dbReference type="InterPro" id="IPR008515">
    <property type="entry name" value="Ubiquitin-like_Pup"/>
</dbReference>
<evidence type="ECO:0008006" key="3">
    <source>
        <dbReference type="Google" id="ProtNLM"/>
    </source>
</evidence>
<proteinExistence type="predicted"/>
<dbReference type="GO" id="GO:0019941">
    <property type="term" value="P:modification-dependent protein catabolic process"/>
    <property type="evidence" value="ECO:0007669"/>
    <property type="project" value="InterPro"/>
</dbReference>
<dbReference type="GO" id="GO:0070490">
    <property type="term" value="P:protein pupylation"/>
    <property type="evidence" value="ECO:0007669"/>
    <property type="project" value="InterPro"/>
</dbReference>
<dbReference type="GO" id="GO:0031386">
    <property type="term" value="F:protein tag activity"/>
    <property type="evidence" value="ECO:0007669"/>
    <property type="project" value="InterPro"/>
</dbReference>
<reference evidence="2" key="1">
    <citation type="journal article" date="2015" name="Nature">
        <title>Complex archaea that bridge the gap between prokaryotes and eukaryotes.</title>
        <authorList>
            <person name="Spang A."/>
            <person name="Saw J.H."/>
            <person name="Jorgensen S.L."/>
            <person name="Zaremba-Niedzwiedzka K."/>
            <person name="Martijn J."/>
            <person name="Lind A.E."/>
            <person name="van Eijk R."/>
            <person name="Schleper C."/>
            <person name="Guy L."/>
            <person name="Ettema T.J."/>
        </authorList>
    </citation>
    <scope>NUCLEOTIDE SEQUENCE</scope>
</reference>
<comment type="caution">
    <text evidence="2">The sequence shown here is derived from an EMBL/GenBank/DDBJ whole genome shotgun (WGS) entry which is preliminary data.</text>
</comment>
<sequence length="79" mass="8951">MTQTTKNKQATKTDQSSKKVQAKDLKNEELEKSTEEVTDAIDALIEDKTEEIDIVDEIDKILEEDCQSFVANYVQRGGE</sequence>
<feature type="compositionally biased region" description="Basic and acidic residues" evidence="1">
    <location>
        <begin position="15"/>
        <end position="33"/>
    </location>
</feature>
<dbReference type="GO" id="GO:0010498">
    <property type="term" value="P:proteasomal protein catabolic process"/>
    <property type="evidence" value="ECO:0007669"/>
    <property type="project" value="InterPro"/>
</dbReference>
<feature type="region of interest" description="Disordered" evidence="1">
    <location>
        <begin position="1"/>
        <end position="33"/>
    </location>
</feature>
<protein>
    <recommendedName>
        <fullName evidence="3">Prokaryotic ubiquitin-like protein Pup</fullName>
    </recommendedName>
</protein>
<evidence type="ECO:0000313" key="2">
    <source>
        <dbReference type="EMBL" id="KKM64695.1"/>
    </source>
</evidence>
<dbReference type="GO" id="GO:0070628">
    <property type="term" value="F:proteasome binding"/>
    <property type="evidence" value="ECO:0007669"/>
    <property type="project" value="InterPro"/>
</dbReference>
<dbReference type="Pfam" id="PF05639">
    <property type="entry name" value="Pup"/>
    <property type="match status" value="1"/>
</dbReference>
<dbReference type="AlphaFoldDB" id="A0A0F9LKD0"/>
<gene>
    <name evidence="2" type="ORF">LCGC14_1498790</name>
</gene>
<feature type="compositionally biased region" description="Low complexity" evidence="1">
    <location>
        <begin position="1"/>
        <end position="14"/>
    </location>
</feature>
<evidence type="ECO:0000256" key="1">
    <source>
        <dbReference type="SAM" id="MobiDB-lite"/>
    </source>
</evidence>
<name>A0A0F9LKD0_9ZZZZ</name>